<comment type="catalytic activity">
    <reaction evidence="8">
        <text>L-arginyl-[protein] + 2 S-adenosyl-L-methionine = N(omega),N(omega)-dimethyl-L-arginyl-[protein] + 2 S-adenosyl-L-homocysteine + 2 H(+)</text>
        <dbReference type="Rhea" id="RHEA:48096"/>
        <dbReference type="Rhea" id="RHEA-COMP:10532"/>
        <dbReference type="Rhea" id="RHEA-COMP:11991"/>
        <dbReference type="ChEBI" id="CHEBI:15378"/>
        <dbReference type="ChEBI" id="CHEBI:29965"/>
        <dbReference type="ChEBI" id="CHEBI:57856"/>
        <dbReference type="ChEBI" id="CHEBI:59789"/>
        <dbReference type="ChEBI" id="CHEBI:61897"/>
        <dbReference type="EC" id="2.1.1.319"/>
    </reaction>
    <physiologicalReaction direction="left-to-right" evidence="8">
        <dbReference type="Rhea" id="RHEA:48097"/>
    </physiologicalReaction>
</comment>
<dbReference type="EMBL" id="CENE01000049">
    <property type="protein sequence ID" value="CEQ43081.1"/>
    <property type="molecule type" value="Genomic_DNA"/>
</dbReference>
<dbReference type="Pfam" id="PF13649">
    <property type="entry name" value="Methyltransf_25"/>
    <property type="match status" value="1"/>
</dbReference>
<feature type="domain" description="Protein arginine N-methyltransferase" evidence="12">
    <location>
        <begin position="165"/>
        <end position="349"/>
    </location>
</feature>
<dbReference type="CDD" id="cd02440">
    <property type="entry name" value="AdoMet_MTases"/>
    <property type="match status" value="1"/>
</dbReference>
<keyword evidence="14" id="KW-1185">Reference proteome</keyword>
<evidence type="ECO:0000256" key="3">
    <source>
        <dbReference type="ARBA" id="ARBA00022553"/>
    </source>
</evidence>
<evidence type="ECO:0000313" key="14">
    <source>
        <dbReference type="Proteomes" id="UP000243876"/>
    </source>
</evidence>
<accession>A0A0D6ETG5</accession>
<dbReference type="SUPFAM" id="SSF53335">
    <property type="entry name" value="S-adenosyl-L-methionine-dependent methyltransferases"/>
    <property type="match status" value="1"/>
</dbReference>
<dbReference type="PANTHER" id="PTHR11006:SF53">
    <property type="entry name" value="PROTEIN ARGININE N-METHYLTRANSFERASE 3"/>
    <property type="match status" value="1"/>
</dbReference>
<keyword evidence="4 10" id="KW-0489">Methyltransferase</keyword>
<keyword evidence="5 10" id="KW-0808">Transferase</keyword>
<name>A0A0D6ETG5_SPOSA</name>
<dbReference type="GO" id="GO:0032259">
    <property type="term" value="P:methylation"/>
    <property type="evidence" value="ECO:0007669"/>
    <property type="project" value="UniProtKB-KW"/>
</dbReference>
<dbReference type="PANTHER" id="PTHR11006">
    <property type="entry name" value="PROTEIN ARGININE N-METHYLTRANSFERASE"/>
    <property type="match status" value="1"/>
</dbReference>
<comment type="catalytic activity">
    <reaction evidence="9">
        <text>L-arginyl-[protein] + S-adenosyl-L-methionine = N(omega)-methyl-L-arginyl-[protein] + S-adenosyl-L-homocysteine + H(+)</text>
        <dbReference type="Rhea" id="RHEA:48100"/>
        <dbReference type="Rhea" id="RHEA-COMP:10532"/>
        <dbReference type="Rhea" id="RHEA-COMP:11990"/>
        <dbReference type="ChEBI" id="CHEBI:15378"/>
        <dbReference type="ChEBI" id="CHEBI:29965"/>
        <dbReference type="ChEBI" id="CHEBI:57856"/>
        <dbReference type="ChEBI" id="CHEBI:59789"/>
        <dbReference type="ChEBI" id="CHEBI:65280"/>
    </reaction>
    <physiologicalReaction direction="left-to-right" evidence="9">
        <dbReference type="Rhea" id="RHEA:48101"/>
    </physiologicalReaction>
</comment>
<evidence type="ECO:0000259" key="11">
    <source>
        <dbReference type="Pfam" id="PF13649"/>
    </source>
</evidence>
<evidence type="ECO:0000259" key="12">
    <source>
        <dbReference type="Pfam" id="PF22528"/>
    </source>
</evidence>
<gene>
    <name evidence="13" type="primary">SPOSA6832_04988</name>
</gene>
<dbReference type="InterPro" id="IPR025799">
    <property type="entry name" value="Arg_MeTrfase"/>
</dbReference>
<evidence type="ECO:0000256" key="8">
    <source>
        <dbReference type="ARBA" id="ARBA00047384"/>
    </source>
</evidence>
<evidence type="ECO:0000256" key="2">
    <source>
        <dbReference type="ARBA" id="ARBA00011925"/>
    </source>
</evidence>
<dbReference type="Gene3D" id="3.40.50.150">
    <property type="entry name" value="Vaccinia Virus protein VP39"/>
    <property type="match status" value="1"/>
</dbReference>
<proteinExistence type="predicted"/>
<dbReference type="Proteomes" id="UP000243876">
    <property type="component" value="Unassembled WGS sequence"/>
</dbReference>
<dbReference type="FunFam" id="3.40.50.150:FF:000034">
    <property type="entry name" value="Protein arginine N-methyltransferase 3"/>
    <property type="match status" value="1"/>
</dbReference>
<dbReference type="GO" id="GO:0042054">
    <property type="term" value="F:histone methyltransferase activity"/>
    <property type="evidence" value="ECO:0007669"/>
    <property type="project" value="TreeGrafter"/>
</dbReference>
<dbReference type="Pfam" id="PF22528">
    <property type="entry name" value="PRMT_C"/>
    <property type="match status" value="1"/>
</dbReference>
<dbReference type="AlphaFoldDB" id="A0A0D6ETG5"/>
<keyword evidence="7" id="KW-0539">Nucleus</keyword>
<evidence type="ECO:0000256" key="5">
    <source>
        <dbReference type="ARBA" id="ARBA00022679"/>
    </source>
</evidence>
<dbReference type="InterPro" id="IPR029063">
    <property type="entry name" value="SAM-dependent_MTases_sf"/>
</dbReference>
<organism evidence="13 14">
    <name type="scientific">Sporidiobolus salmonicolor</name>
    <name type="common">Yeast-like fungus</name>
    <name type="synonym">Sporobolomyces salmonicolor</name>
    <dbReference type="NCBI Taxonomy" id="5005"/>
    <lineage>
        <taxon>Eukaryota</taxon>
        <taxon>Fungi</taxon>
        <taxon>Dikarya</taxon>
        <taxon>Basidiomycota</taxon>
        <taxon>Pucciniomycotina</taxon>
        <taxon>Microbotryomycetes</taxon>
        <taxon>Sporidiobolales</taxon>
        <taxon>Sporidiobolaceae</taxon>
        <taxon>Sporobolomyces</taxon>
    </lineage>
</organism>
<evidence type="ECO:0000256" key="9">
    <source>
        <dbReference type="ARBA" id="ARBA00049303"/>
    </source>
</evidence>
<comment type="subcellular location">
    <subcellularLocation>
        <location evidence="1">Nucleus</location>
    </subcellularLocation>
</comment>
<reference evidence="14" key="1">
    <citation type="submission" date="2015-02" db="EMBL/GenBank/DDBJ databases">
        <authorList>
            <person name="Gon?alves P."/>
        </authorList>
    </citation>
    <scope>NUCLEOTIDE SEQUENCE [LARGE SCALE GENOMIC DNA]</scope>
</reference>
<dbReference type="EC" id="2.1.1.319" evidence="2"/>
<protein>
    <recommendedName>
        <fullName evidence="2">type I protein arginine methyltransferase</fullName>
        <ecNumber evidence="2">2.1.1.319</ecNumber>
    </recommendedName>
</protein>
<dbReference type="GO" id="GO:0035242">
    <property type="term" value="F:protein-arginine omega-N asymmetric methyltransferase activity"/>
    <property type="evidence" value="ECO:0007669"/>
    <property type="project" value="UniProtKB-EC"/>
</dbReference>
<evidence type="ECO:0000256" key="4">
    <source>
        <dbReference type="ARBA" id="ARBA00022603"/>
    </source>
</evidence>
<keyword evidence="6 10" id="KW-0949">S-adenosyl-L-methionine</keyword>
<dbReference type="Gene3D" id="2.70.160.11">
    <property type="entry name" value="Hnrnp arginine n-methyltransferase1"/>
    <property type="match status" value="1"/>
</dbReference>
<feature type="domain" description="Methyltransferase" evidence="11">
    <location>
        <begin position="63"/>
        <end position="160"/>
    </location>
</feature>
<evidence type="ECO:0000256" key="7">
    <source>
        <dbReference type="ARBA" id="ARBA00023242"/>
    </source>
</evidence>
<dbReference type="FunFam" id="2.70.160.11:FF:000001">
    <property type="entry name" value="Blast:Protein arginine N-methyltransferase 1"/>
    <property type="match status" value="1"/>
</dbReference>
<evidence type="ECO:0000313" key="13">
    <source>
        <dbReference type="EMBL" id="CEQ43081.1"/>
    </source>
</evidence>
<dbReference type="OrthoDB" id="7848332at2759"/>
<dbReference type="GO" id="GO:0005634">
    <property type="term" value="C:nucleus"/>
    <property type="evidence" value="ECO:0007669"/>
    <property type="project" value="UniProtKB-SubCell"/>
</dbReference>
<dbReference type="InterPro" id="IPR041698">
    <property type="entry name" value="Methyltransf_25"/>
</dbReference>
<feature type="non-terminal residue" evidence="13">
    <location>
        <position position="1"/>
    </location>
</feature>
<evidence type="ECO:0000256" key="10">
    <source>
        <dbReference type="PROSITE-ProRule" id="PRU01015"/>
    </source>
</evidence>
<evidence type="ECO:0000256" key="6">
    <source>
        <dbReference type="ARBA" id="ARBA00022691"/>
    </source>
</evidence>
<evidence type="ECO:0000256" key="1">
    <source>
        <dbReference type="ARBA" id="ARBA00004123"/>
    </source>
</evidence>
<sequence>MAMQVDPAASTSTALEGPTSADYYSDSYAHFGIHEEMLKDEVRTLSYRNSMWWNKHLFKDKVVLDVGCGTGILSMFAAKAGAKKVIGVDMSNIIDQAQKIVEANGFGDTITLIKGKMEEVVLPVDKVDIIISEWMGYFLLYESMLDSVLYARDRYLVPGGLMFPDEATLYVAAIEDEDYKEEKIGFWDDVYGFDYSCIKEIALREPLVDTVDLKAVVTNPCKLATFDLLTVKKAELTFLANFKLTATRNDCSSPAPVFTRVFCTAPTSPPLCHVHAFLGWFDCAFRACHKPVSFSTGPHAKYTHWKQTVFYLGDMITVKANDTIEGQISVAPNNKNPRDLDIVIDYKVDGAHPSSERREYRM</sequence>
<keyword evidence="3" id="KW-0597">Phosphoprotein</keyword>
<dbReference type="InterPro" id="IPR055135">
    <property type="entry name" value="PRMT_dom"/>
</dbReference>
<dbReference type="PROSITE" id="PS51678">
    <property type="entry name" value="SAM_MT_PRMT"/>
    <property type="match status" value="1"/>
</dbReference>